<keyword evidence="2" id="KW-1185">Reference proteome</keyword>
<dbReference type="AlphaFoldDB" id="A0AAD7WWC9"/>
<comment type="caution">
    <text evidence="1">The sequence shown here is derived from an EMBL/GenBank/DDBJ whole genome shotgun (WGS) entry which is preliminary data.</text>
</comment>
<evidence type="ECO:0000313" key="2">
    <source>
        <dbReference type="Proteomes" id="UP001221898"/>
    </source>
</evidence>
<evidence type="ECO:0000313" key="1">
    <source>
        <dbReference type="EMBL" id="KAJ8411403.1"/>
    </source>
</evidence>
<reference evidence="1" key="1">
    <citation type="journal article" date="2023" name="Science">
        <title>Genome structures resolve the early diversification of teleost fishes.</title>
        <authorList>
            <person name="Parey E."/>
            <person name="Louis A."/>
            <person name="Montfort J."/>
            <person name="Bouchez O."/>
            <person name="Roques C."/>
            <person name="Iampietro C."/>
            <person name="Lluch J."/>
            <person name="Castinel A."/>
            <person name="Donnadieu C."/>
            <person name="Desvignes T."/>
            <person name="Floi Bucao C."/>
            <person name="Jouanno E."/>
            <person name="Wen M."/>
            <person name="Mejri S."/>
            <person name="Dirks R."/>
            <person name="Jansen H."/>
            <person name="Henkel C."/>
            <person name="Chen W.J."/>
            <person name="Zahm M."/>
            <person name="Cabau C."/>
            <person name="Klopp C."/>
            <person name="Thompson A.W."/>
            <person name="Robinson-Rechavi M."/>
            <person name="Braasch I."/>
            <person name="Lecointre G."/>
            <person name="Bobe J."/>
            <person name="Postlethwait J.H."/>
            <person name="Berthelot C."/>
            <person name="Roest Crollius H."/>
            <person name="Guiguen Y."/>
        </authorList>
    </citation>
    <scope>NUCLEOTIDE SEQUENCE</scope>
    <source>
        <strain evidence="1">NC1722</strain>
    </source>
</reference>
<accession>A0AAD7WWC9</accession>
<name>A0AAD7WWC9_9TELE</name>
<dbReference type="EMBL" id="JAINUG010000023">
    <property type="protein sequence ID" value="KAJ8411403.1"/>
    <property type="molecule type" value="Genomic_DNA"/>
</dbReference>
<gene>
    <name evidence="1" type="ORF">AAFF_G00174090</name>
</gene>
<dbReference type="Proteomes" id="UP001221898">
    <property type="component" value="Unassembled WGS sequence"/>
</dbReference>
<protein>
    <submittedName>
        <fullName evidence="1">Uncharacterized protein</fullName>
    </submittedName>
</protein>
<organism evidence="1 2">
    <name type="scientific">Aldrovandia affinis</name>
    <dbReference type="NCBI Taxonomy" id="143900"/>
    <lineage>
        <taxon>Eukaryota</taxon>
        <taxon>Metazoa</taxon>
        <taxon>Chordata</taxon>
        <taxon>Craniata</taxon>
        <taxon>Vertebrata</taxon>
        <taxon>Euteleostomi</taxon>
        <taxon>Actinopterygii</taxon>
        <taxon>Neopterygii</taxon>
        <taxon>Teleostei</taxon>
        <taxon>Notacanthiformes</taxon>
        <taxon>Halosauridae</taxon>
        <taxon>Aldrovandia</taxon>
    </lineage>
</organism>
<proteinExistence type="predicted"/>
<sequence length="131" mass="14552">MGHKKLTAMFQRLTQIVVIREGARDGQPKYTMRMKRDQRHATGLVKNRALRPLGLSTTAYRGGSMLHLQYPGHCCRSTPPAGQRALLAQTLLRRAASHHLRDSILPWSCPTLSYTASSKERSLTDGGSPIT</sequence>